<name>A0A167PD95_9HYPO</name>
<protein>
    <submittedName>
        <fullName evidence="2">Uncharacterized protein</fullName>
    </submittedName>
</protein>
<feature type="compositionally biased region" description="Polar residues" evidence="1">
    <location>
        <begin position="105"/>
        <end position="124"/>
    </location>
</feature>
<organism evidence="2 3">
    <name type="scientific">Niveomyces insectorum RCEF 264</name>
    <dbReference type="NCBI Taxonomy" id="1081102"/>
    <lineage>
        <taxon>Eukaryota</taxon>
        <taxon>Fungi</taxon>
        <taxon>Dikarya</taxon>
        <taxon>Ascomycota</taxon>
        <taxon>Pezizomycotina</taxon>
        <taxon>Sordariomycetes</taxon>
        <taxon>Hypocreomycetidae</taxon>
        <taxon>Hypocreales</taxon>
        <taxon>Cordycipitaceae</taxon>
        <taxon>Niveomyces</taxon>
    </lineage>
</organism>
<dbReference type="EMBL" id="AZHD01000016">
    <property type="protein sequence ID" value="OAA56540.1"/>
    <property type="molecule type" value="Genomic_DNA"/>
</dbReference>
<gene>
    <name evidence="2" type="ORF">SPI_07547</name>
</gene>
<evidence type="ECO:0000313" key="3">
    <source>
        <dbReference type="Proteomes" id="UP000076874"/>
    </source>
</evidence>
<dbReference type="GO" id="GO:0046872">
    <property type="term" value="F:metal ion binding"/>
    <property type="evidence" value="ECO:0007669"/>
    <property type="project" value="InterPro"/>
</dbReference>
<evidence type="ECO:0000256" key="1">
    <source>
        <dbReference type="SAM" id="MobiDB-lite"/>
    </source>
</evidence>
<dbReference type="GO" id="GO:0006801">
    <property type="term" value="P:superoxide metabolic process"/>
    <property type="evidence" value="ECO:0007669"/>
    <property type="project" value="InterPro"/>
</dbReference>
<reference evidence="2 3" key="1">
    <citation type="journal article" date="2016" name="Genome Biol. Evol.">
        <title>Divergent and convergent evolution of fungal pathogenicity.</title>
        <authorList>
            <person name="Shang Y."/>
            <person name="Xiao G."/>
            <person name="Zheng P."/>
            <person name="Cen K."/>
            <person name="Zhan S."/>
            <person name="Wang C."/>
        </authorList>
    </citation>
    <scope>NUCLEOTIDE SEQUENCE [LARGE SCALE GENOMIC DNA]</scope>
    <source>
        <strain evidence="2 3">RCEF 264</strain>
    </source>
</reference>
<dbReference type="AlphaFoldDB" id="A0A167PD95"/>
<proteinExistence type="predicted"/>
<evidence type="ECO:0000313" key="2">
    <source>
        <dbReference type="EMBL" id="OAA56540.1"/>
    </source>
</evidence>
<dbReference type="SUPFAM" id="SSF49329">
    <property type="entry name" value="Cu,Zn superoxide dismutase-like"/>
    <property type="match status" value="1"/>
</dbReference>
<accession>A0A167PD95</accession>
<dbReference type="Proteomes" id="UP000076874">
    <property type="component" value="Unassembled WGS sequence"/>
</dbReference>
<dbReference type="OrthoDB" id="4158189at2759"/>
<sequence length="202" mass="20996">MCGEELPASAYADRFGALAVLSSPMASPDTSVDASPRSTPDDCWAFSGRIAFFNDNDNDCQVATHMRFSPSQPLDPRRSGFLSVHIHGFGDVSHLAASGGPAHVTSDSTTSLQTASDAGSLDHASTTAAVPATCHGPGPVLQRLTQPLYLHVGDDQHGNKGIIGRRITMHCAPSSANRSSSSTVVAEGIVGYNSLPRPVAAL</sequence>
<keyword evidence="3" id="KW-1185">Reference proteome</keyword>
<dbReference type="InterPro" id="IPR036423">
    <property type="entry name" value="SOD-like_Cu/Zn_dom_sf"/>
</dbReference>
<feature type="region of interest" description="Disordered" evidence="1">
    <location>
        <begin position="97"/>
        <end position="124"/>
    </location>
</feature>
<comment type="caution">
    <text evidence="2">The sequence shown here is derived from an EMBL/GenBank/DDBJ whole genome shotgun (WGS) entry which is preliminary data.</text>
</comment>